<organism evidence="1 2">
    <name type="scientific">Paenibacillus aestuarii</name>
    <dbReference type="NCBI Taxonomy" id="516965"/>
    <lineage>
        <taxon>Bacteria</taxon>
        <taxon>Bacillati</taxon>
        <taxon>Bacillota</taxon>
        <taxon>Bacilli</taxon>
        <taxon>Bacillales</taxon>
        <taxon>Paenibacillaceae</taxon>
        <taxon>Paenibacillus</taxon>
    </lineage>
</organism>
<proteinExistence type="predicted"/>
<keyword evidence="2" id="KW-1185">Reference proteome</keyword>
<name>A0ABW0KEQ1_9BACL</name>
<evidence type="ECO:0000313" key="2">
    <source>
        <dbReference type="Proteomes" id="UP001596044"/>
    </source>
</evidence>
<reference evidence="2" key="1">
    <citation type="journal article" date="2019" name="Int. J. Syst. Evol. Microbiol.">
        <title>The Global Catalogue of Microorganisms (GCM) 10K type strain sequencing project: providing services to taxonomists for standard genome sequencing and annotation.</title>
        <authorList>
            <consortium name="The Broad Institute Genomics Platform"/>
            <consortium name="The Broad Institute Genome Sequencing Center for Infectious Disease"/>
            <person name="Wu L."/>
            <person name="Ma J."/>
        </authorList>
    </citation>
    <scope>NUCLEOTIDE SEQUENCE [LARGE SCALE GENOMIC DNA]</scope>
    <source>
        <strain evidence="2">KACC 11904</strain>
    </source>
</reference>
<comment type="caution">
    <text evidence="1">The sequence shown here is derived from an EMBL/GenBank/DDBJ whole genome shotgun (WGS) entry which is preliminary data.</text>
</comment>
<dbReference type="EMBL" id="JBHSMJ010000040">
    <property type="protein sequence ID" value="MFC5451870.1"/>
    <property type="molecule type" value="Genomic_DNA"/>
</dbReference>
<dbReference type="RefSeq" id="WP_270879928.1">
    <property type="nucleotide sequence ID" value="NZ_JAQFVF010000027.1"/>
</dbReference>
<accession>A0ABW0KEQ1</accession>
<gene>
    <name evidence="1" type="ORF">ACFPOG_27075</name>
</gene>
<evidence type="ECO:0000313" key="1">
    <source>
        <dbReference type="EMBL" id="MFC5451870.1"/>
    </source>
</evidence>
<protein>
    <submittedName>
        <fullName evidence="1">Uncharacterized protein</fullName>
    </submittedName>
</protein>
<dbReference type="Proteomes" id="UP001596044">
    <property type="component" value="Unassembled WGS sequence"/>
</dbReference>
<sequence>MTIQLNPQLQQAVHAMKRNHDASQLNAFSLSKAELSAVSKAVQAKRPQEPRTEWF</sequence>